<dbReference type="GO" id="GO:0008049">
    <property type="term" value="P:male courtship behavior"/>
    <property type="evidence" value="ECO:0007669"/>
    <property type="project" value="TreeGrafter"/>
</dbReference>
<comment type="subcellular location">
    <subcellularLocation>
        <location evidence="1">Cell membrane</location>
        <topology evidence="1">Multi-pass membrane protein</topology>
    </subcellularLocation>
</comment>
<evidence type="ECO:0000313" key="9">
    <source>
        <dbReference type="EMBL" id="JAV83968.1"/>
    </source>
</evidence>
<evidence type="ECO:0000256" key="2">
    <source>
        <dbReference type="ARBA" id="ARBA00022475"/>
    </source>
</evidence>
<dbReference type="EMBL" id="GEZM01034010">
    <property type="protein sequence ID" value="JAV83978.1"/>
    <property type="molecule type" value="Transcribed_RNA"/>
</dbReference>
<evidence type="ECO:0000256" key="7">
    <source>
        <dbReference type="ARBA" id="ARBA00023224"/>
    </source>
</evidence>
<keyword evidence="2" id="KW-1003">Cell membrane</keyword>
<dbReference type="PANTHER" id="PTHR21143:SF133">
    <property type="entry name" value="GUSTATORY AND PHEROMONE RECEPTOR 32A-RELATED"/>
    <property type="match status" value="1"/>
</dbReference>
<keyword evidence="4 8" id="KW-1133">Transmembrane helix</keyword>
<feature type="transmembrane region" description="Helical" evidence="8">
    <location>
        <begin position="149"/>
        <end position="169"/>
    </location>
</feature>
<proteinExistence type="predicted"/>
<evidence type="ECO:0008006" key="10">
    <source>
        <dbReference type="Google" id="ProtNLM"/>
    </source>
</evidence>
<feature type="transmembrane region" description="Helical" evidence="8">
    <location>
        <begin position="24"/>
        <end position="47"/>
    </location>
</feature>
<dbReference type="EMBL" id="GEZM01034013">
    <property type="protein sequence ID" value="JAV83969.1"/>
    <property type="molecule type" value="Transcribed_RNA"/>
</dbReference>
<evidence type="ECO:0000256" key="3">
    <source>
        <dbReference type="ARBA" id="ARBA00022692"/>
    </source>
</evidence>
<protein>
    <recommendedName>
        <fullName evidence="10">Gustatory receptor</fullName>
    </recommendedName>
</protein>
<dbReference type="GO" id="GO:0050909">
    <property type="term" value="P:sensory perception of taste"/>
    <property type="evidence" value="ECO:0007669"/>
    <property type="project" value="InterPro"/>
</dbReference>
<feature type="transmembrane region" description="Helical" evidence="8">
    <location>
        <begin position="113"/>
        <end position="137"/>
    </location>
</feature>
<dbReference type="AlphaFoldDB" id="A0A1Y1MG70"/>
<dbReference type="EMBL" id="GEZM01034018">
    <property type="protein sequence ID" value="JAV83960.1"/>
    <property type="molecule type" value="Transcribed_RNA"/>
</dbReference>
<dbReference type="GO" id="GO:0030424">
    <property type="term" value="C:axon"/>
    <property type="evidence" value="ECO:0007669"/>
    <property type="project" value="TreeGrafter"/>
</dbReference>
<evidence type="ECO:0000256" key="6">
    <source>
        <dbReference type="ARBA" id="ARBA00023170"/>
    </source>
</evidence>
<dbReference type="Pfam" id="PF08395">
    <property type="entry name" value="7tm_7"/>
    <property type="match status" value="1"/>
</dbReference>
<dbReference type="PANTHER" id="PTHR21143">
    <property type="entry name" value="INVERTEBRATE GUSTATORY RECEPTOR"/>
    <property type="match status" value="1"/>
</dbReference>
<dbReference type="InterPro" id="IPR013604">
    <property type="entry name" value="7TM_chemorcpt"/>
</dbReference>
<dbReference type="GO" id="GO:0005886">
    <property type="term" value="C:plasma membrane"/>
    <property type="evidence" value="ECO:0007669"/>
    <property type="project" value="UniProtKB-SubCell"/>
</dbReference>
<evidence type="ECO:0000256" key="5">
    <source>
        <dbReference type="ARBA" id="ARBA00023136"/>
    </source>
</evidence>
<keyword evidence="5 8" id="KW-0472">Membrane</keyword>
<dbReference type="EMBL" id="GEZM01034008">
    <property type="protein sequence ID" value="JAV83982.1"/>
    <property type="molecule type" value="Transcribed_RNA"/>
</dbReference>
<dbReference type="GO" id="GO:0030425">
    <property type="term" value="C:dendrite"/>
    <property type="evidence" value="ECO:0007669"/>
    <property type="project" value="TreeGrafter"/>
</dbReference>
<evidence type="ECO:0000256" key="8">
    <source>
        <dbReference type="SAM" id="Phobius"/>
    </source>
</evidence>
<dbReference type="GO" id="GO:0007635">
    <property type="term" value="P:chemosensory behavior"/>
    <property type="evidence" value="ECO:0007669"/>
    <property type="project" value="TreeGrafter"/>
</dbReference>
<dbReference type="GO" id="GO:0007165">
    <property type="term" value="P:signal transduction"/>
    <property type="evidence" value="ECO:0007669"/>
    <property type="project" value="UniProtKB-KW"/>
</dbReference>
<sequence length="270" mass="30440">MGGIIFVSCIDHLMNHNVVTLGLVIAHSAPLFSVFAELQFCGFALLLRKRFCWINMKMEDLVNKQSQRNRPVSKRSALAQKNIILTLLQKIGDKHHELCTITKQLNKAYAVQMLLFMIQAFLIIIIMSFYLIKMYLLNSFQEITPNEKIVYINTLTFQISLVFIIVLICSSTSKEARKAGILLHNLVSLNSVNGVESFDIEVACFSLQLLHHNVKFTACRLFVVDETLLYTIFGAATTYLVIVLQFEFGISTASNAANELKSAAQTIKPQ</sequence>
<keyword evidence="6" id="KW-0675">Receptor</keyword>
<evidence type="ECO:0000256" key="1">
    <source>
        <dbReference type="ARBA" id="ARBA00004651"/>
    </source>
</evidence>
<keyword evidence="3 8" id="KW-0812">Transmembrane</keyword>
<keyword evidence="7" id="KW-0807">Transducer</keyword>
<accession>A0A1Y1MG70</accession>
<dbReference type="GO" id="GO:0043025">
    <property type="term" value="C:neuronal cell body"/>
    <property type="evidence" value="ECO:0007669"/>
    <property type="project" value="TreeGrafter"/>
</dbReference>
<dbReference type="EMBL" id="GEZM01034014">
    <property type="protein sequence ID" value="JAV83968.1"/>
    <property type="molecule type" value="Transcribed_RNA"/>
</dbReference>
<organism evidence="9">
    <name type="scientific">Photinus pyralis</name>
    <name type="common">Common eastern firefly</name>
    <name type="synonym">Lampyris pyralis</name>
    <dbReference type="NCBI Taxonomy" id="7054"/>
    <lineage>
        <taxon>Eukaryota</taxon>
        <taxon>Metazoa</taxon>
        <taxon>Ecdysozoa</taxon>
        <taxon>Arthropoda</taxon>
        <taxon>Hexapoda</taxon>
        <taxon>Insecta</taxon>
        <taxon>Pterygota</taxon>
        <taxon>Neoptera</taxon>
        <taxon>Endopterygota</taxon>
        <taxon>Coleoptera</taxon>
        <taxon>Polyphaga</taxon>
        <taxon>Elateriformia</taxon>
        <taxon>Elateroidea</taxon>
        <taxon>Lampyridae</taxon>
        <taxon>Lampyrinae</taxon>
        <taxon>Photinus</taxon>
    </lineage>
</organism>
<evidence type="ECO:0000256" key="4">
    <source>
        <dbReference type="ARBA" id="ARBA00022989"/>
    </source>
</evidence>
<reference evidence="9" key="1">
    <citation type="journal article" date="2016" name="Sci. Rep.">
        <title>Molecular characterization of firefly nuptial gifts: a multi-omics approach sheds light on postcopulatory sexual selection.</title>
        <authorList>
            <person name="Al-Wathiqui N."/>
            <person name="Fallon T.R."/>
            <person name="South A."/>
            <person name="Weng J.K."/>
            <person name="Lewis S.M."/>
        </authorList>
    </citation>
    <scope>NUCLEOTIDE SEQUENCE</scope>
</reference>
<name>A0A1Y1MG70_PHOPY</name>